<dbReference type="EMBL" id="LT906439">
    <property type="protein sequence ID" value="SNU88529.1"/>
    <property type="molecule type" value="Genomic_DNA"/>
</dbReference>
<dbReference type="EC" id="3.6.1.55" evidence="5"/>
<protein>
    <submittedName>
        <fullName evidence="5">Putative phosphohydrolase</fullName>
        <ecNumber evidence="5">3.6.1.-</ecNumber>
        <ecNumber evidence="5">3.6.1.55</ecNumber>
    </submittedName>
</protein>
<dbReference type="AlphaFoldDB" id="A0A239STD3"/>
<dbReference type="PANTHER" id="PTHR43046">
    <property type="entry name" value="GDP-MANNOSE MANNOSYL HYDROLASE"/>
    <property type="match status" value="1"/>
</dbReference>
<gene>
    <name evidence="5" type="primary">mutX_1</name>
    <name evidence="5" type="ORF">SAMEA4412692_01105</name>
</gene>
<dbReference type="EC" id="3.6.1.-" evidence="5"/>
<name>A0A239STD3_9STRE</name>
<reference evidence="5 6" key="1">
    <citation type="submission" date="2017-06" db="EMBL/GenBank/DDBJ databases">
        <authorList>
            <consortium name="Pathogen Informatics"/>
        </authorList>
    </citation>
    <scope>NUCLEOTIDE SEQUENCE [LARGE SCALE GENOMIC DNA]</scope>
    <source>
        <strain evidence="5 6">NCTC13788</strain>
    </source>
</reference>
<evidence type="ECO:0000313" key="5">
    <source>
        <dbReference type="EMBL" id="SNU88529.1"/>
    </source>
</evidence>
<dbReference type="PROSITE" id="PS00893">
    <property type="entry name" value="NUDIX_BOX"/>
    <property type="match status" value="1"/>
</dbReference>
<evidence type="ECO:0000313" key="6">
    <source>
        <dbReference type="Proteomes" id="UP000215185"/>
    </source>
</evidence>
<dbReference type="CDD" id="cd18875">
    <property type="entry name" value="NUDIX_Hydrolase"/>
    <property type="match status" value="1"/>
</dbReference>
<proteinExistence type="inferred from homology"/>
<dbReference type="STRING" id="1123308.GCA_000380085_00869"/>
<keyword evidence="6" id="KW-1185">Reference proteome</keyword>
<dbReference type="Gene3D" id="3.90.79.10">
    <property type="entry name" value="Nucleoside Triphosphate Pyrophosphohydrolase"/>
    <property type="match status" value="1"/>
</dbReference>
<organism evidence="5 6">
    <name type="scientific">Streptococcus merionis</name>
    <dbReference type="NCBI Taxonomy" id="400065"/>
    <lineage>
        <taxon>Bacteria</taxon>
        <taxon>Bacillati</taxon>
        <taxon>Bacillota</taxon>
        <taxon>Bacilli</taxon>
        <taxon>Lactobacillales</taxon>
        <taxon>Streptococcaceae</taxon>
        <taxon>Streptococcus</taxon>
    </lineage>
</organism>
<dbReference type="Pfam" id="PF00293">
    <property type="entry name" value="NUDIX"/>
    <property type="match status" value="1"/>
</dbReference>
<dbReference type="InterPro" id="IPR000086">
    <property type="entry name" value="NUDIX_hydrolase_dom"/>
</dbReference>
<dbReference type="eggNOG" id="COG1051">
    <property type="taxonomic scope" value="Bacteria"/>
</dbReference>
<evidence type="ECO:0000256" key="3">
    <source>
        <dbReference type="RuleBase" id="RU003476"/>
    </source>
</evidence>
<dbReference type="GO" id="GO:0035539">
    <property type="term" value="F:8-oxo-7,8-dihydrodeoxyguanosine triphosphate pyrophosphatase activity"/>
    <property type="evidence" value="ECO:0007669"/>
    <property type="project" value="UniProtKB-EC"/>
</dbReference>
<dbReference type="RefSeq" id="WP_018373440.1">
    <property type="nucleotide sequence ID" value="NZ_LT906439.1"/>
</dbReference>
<evidence type="ECO:0000259" key="4">
    <source>
        <dbReference type="PROSITE" id="PS51462"/>
    </source>
</evidence>
<keyword evidence="2 3" id="KW-0378">Hydrolase</keyword>
<evidence type="ECO:0000256" key="1">
    <source>
        <dbReference type="ARBA" id="ARBA00001946"/>
    </source>
</evidence>
<dbReference type="KEGG" id="smen:SAMEA4412692_1105"/>
<comment type="similarity">
    <text evidence="3">Belongs to the Nudix hydrolase family.</text>
</comment>
<dbReference type="PANTHER" id="PTHR43046:SF14">
    <property type="entry name" value="MUTT_NUDIX FAMILY PROTEIN"/>
    <property type="match status" value="1"/>
</dbReference>
<dbReference type="InterPro" id="IPR015797">
    <property type="entry name" value="NUDIX_hydrolase-like_dom_sf"/>
</dbReference>
<dbReference type="Proteomes" id="UP000215185">
    <property type="component" value="Chromosome 1"/>
</dbReference>
<comment type="cofactor">
    <cofactor evidence="1">
        <name>Mg(2+)</name>
        <dbReference type="ChEBI" id="CHEBI:18420"/>
    </cofactor>
</comment>
<sequence>MAETIKNFVNIVVKNDDKILLINRQHDAFSGWIQPGGKVEFPESFREAAVRELKEETGLTARKLQLKGISGYTNPDKRERHVYYDFLCTDFEGQLLVDAPEGEPRWFQISELDHLDMQADIRERLPLYWEEGSFERIHYWDEERQVIARTVEYRF</sequence>
<dbReference type="PRINTS" id="PR00502">
    <property type="entry name" value="NUDIXFAMILY"/>
</dbReference>
<dbReference type="SUPFAM" id="SSF55811">
    <property type="entry name" value="Nudix"/>
    <property type="match status" value="1"/>
</dbReference>
<accession>A0A239STD3</accession>
<dbReference type="InterPro" id="IPR020084">
    <property type="entry name" value="NUDIX_hydrolase_CS"/>
</dbReference>
<dbReference type="OrthoDB" id="9787476at2"/>
<dbReference type="PROSITE" id="PS51462">
    <property type="entry name" value="NUDIX"/>
    <property type="match status" value="1"/>
</dbReference>
<feature type="domain" description="Nudix hydrolase" evidence="4">
    <location>
        <begin position="4"/>
        <end position="129"/>
    </location>
</feature>
<evidence type="ECO:0000256" key="2">
    <source>
        <dbReference type="ARBA" id="ARBA00022801"/>
    </source>
</evidence>
<dbReference type="InterPro" id="IPR020476">
    <property type="entry name" value="Nudix_hydrolase"/>
</dbReference>